<dbReference type="PANTHER" id="PTHR43569:SF2">
    <property type="entry name" value="AMIDOHYDROLASE-RELATED DOMAIN-CONTAINING PROTEIN"/>
    <property type="match status" value="1"/>
</dbReference>
<keyword evidence="3" id="KW-0378">Hydrolase</keyword>
<accession>A0A5Q0H3U3</accession>
<dbReference type="InterPro" id="IPR006680">
    <property type="entry name" value="Amidohydro-rel"/>
</dbReference>
<protein>
    <submittedName>
        <fullName evidence="3">Amidohydrolase</fullName>
    </submittedName>
</protein>
<name>A0A5Q0H3U3_SACSY</name>
<proteinExistence type="inferred from homology"/>
<feature type="domain" description="Amidohydrolase-related" evidence="2">
    <location>
        <begin position="4"/>
        <end position="291"/>
    </location>
</feature>
<keyword evidence="4" id="KW-1185">Reference proteome</keyword>
<dbReference type="Proteomes" id="UP000325787">
    <property type="component" value="Chromosome"/>
</dbReference>
<evidence type="ECO:0000256" key="1">
    <source>
        <dbReference type="ARBA" id="ARBA00038310"/>
    </source>
</evidence>
<gene>
    <name evidence="3" type="ORF">EKG83_29290</name>
</gene>
<sequence>MTRIDAHHHLWRLRPGAPGGPGPGRRAHEWLAGPGSAAIRRDFTLDDLSPVASAAGIDRTVLVQVLPEVAETAEFLSLADGSDGLVAGVVGWVDLTDDGVGDALAALRAGPGGDLLVGVRHLVQGEADPRWLARPDVRRGLRAVAGAGLVYDLLVLVHQLPAAIEVVRALPGATFVLDHLAKPPIAAGGREPWESRIRELAAEPNVACKLSGMVTEADHAGWTAADLRPYADVVLDAFGPSRVMFGSDWPVCLLAGSYREVVAAAEELTAGLTAAERDEVFGGTAARVYRLPGQRR</sequence>
<dbReference type="InterPro" id="IPR052350">
    <property type="entry name" value="Metallo-dep_Lactonases"/>
</dbReference>
<dbReference type="SUPFAM" id="SSF51556">
    <property type="entry name" value="Metallo-dependent hydrolases"/>
    <property type="match status" value="1"/>
</dbReference>
<evidence type="ECO:0000259" key="2">
    <source>
        <dbReference type="Pfam" id="PF04909"/>
    </source>
</evidence>
<dbReference type="KEGG" id="ssyi:EKG83_29290"/>
<dbReference type="EMBL" id="CP034550">
    <property type="protein sequence ID" value="QFZ20937.1"/>
    <property type="molecule type" value="Genomic_DNA"/>
</dbReference>
<dbReference type="RefSeq" id="WP_033436007.1">
    <property type="nucleotide sequence ID" value="NZ_CP034550.1"/>
</dbReference>
<dbReference type="OrthoDB" id="5450317at2"/>
<dbReference type="PANTHER" id="PTHR43569">
    <property type="entry name" value="AMIDOHYDROLASE"/>
    <property type="match status" value="1"/>
</dbReference>
<reference evidence="4" key="1">
    <citation type="journal article" date="2021" name="Curr. Microbiol.">
        <title>Complete genome of nocamycin-producing strain Saccharothrix syringae NRRL B-16468 reveals the biosynthetic potential for secondary metabolites.</title>
        <authorList>
            <person name="Mo X."/>
            <person name="Yang S."/>
        </authorList>
    </citation>
    <scope>NUCLEOTIDE SEQUENCE [LARGE SCALE GENOMIC DNA]</scope>
    <source>
        <strain evidence="4">ATCC 51364 / DSM 43886 / JCM 6844 / KCTC 9398 / NBRC 14523 / NRRL B-16468 / INA 2240</strain>
    </source>
</reference>
<comment type="similarity">
    <text evidence="1">Belongs to the metallo-dependent hydrolases superfamily.</text>
</comment>
<dbReference type="InterPro" id="IPR032466">
    <property type="entry name" value="Metal_Hydrolase"/>
</dbReference>
<evidence type="ECO:0000313" key="4">
    <source>
        <dbReference type="Proteomes" id="UP000325787"/>
    </source>
</evidence>
<dbReference type="Gene3D" id="3.20.20.140">
    <property type="entry name" value="Metal-dependent hydrolases"/>
    <property type="match status" value="1"/>
</dbReference>
<organism evidence="3 4">
    <name type="scientific">Saccharothrix syringae</name>
    <name type="common">Nocardiopsis syringae</name>
    <dbReference type="NCBI Taxonomy" id="103733"/>
    <lineage>
        <taxon>Bacteria</taxon>
        <taxon>Bacillati</taxon>
        <taxon>Actinomycetota</taxon>
        <taxon>Actinomycetes</taxon>
        <taxon>Pseudonocardiales</taxon>
        <taxon>Pseudonocardiaceae</taxon>
        <taxon>Saccharothrix</taxon>
    </lineage>
</organism>
<dbReference type="GO" id="GO:0016787">
    <property type="term" value="F:hydrolase activity"/>
    <property type="evidence" value="ECO:0007669"/>
    <property type="project" value="UniProtKB-KW"/>
</dbReference>
<dbReference type="AlphaFoldDB" id="A0A5Q0H3U3"/>
<dbReference type="Pfam" id="PF04909">
    <property type="entry name" value="Amidohydro_2"/>
    <property type="match status" value="1"/>
</dbReference>
<evidence type="ECO:0000313" key="3">
    <source>
        <dbReference type="EMBL" id="QFZ20937.1"/>
    </source>
</evidence>